<dbReference type="EMBL" id="CP111015">
    <property type="protein sequence ID" value="WAR01223.1"/>
    <property type="molecule type" value="Genomic_DNA"/>
</dbReference>
<keyword evidence="4" id="KW-1185">Reference proteome</keyword>
<proteinExistence type="predicted"/>
<feature type="region of interest" description="Disordered" evidence="1">
    <location>
        <begin position="119"/>
        <end position="183"/>
    </location>
</feature>
<accession>A0ABY7DX52</accession>
<evidence type="ECO:0000313" key="3">
    <source>
        <dbReference type="EMBL" id="WAR01223.1"/>
    </source>
</evidence>
<keyword evidence="2" id="KW-0472">Membrane</keyword>
<dbReference type="Proteomes" id="UP001164746">
    <property type="component" value="Chromosome 4"/>
</dbReference>
<feature type="compositionally biased region" description="Polar residues" evidence="1">
    <location>
        <begin position="316"/>
        <end position="344"/>
    </location>
</feature>
<gene>
    <name evidence="3" type="ORF">MAR_007781</name>
</gene>
<evidence type="ECO:0000256" key="1">
    <source>
        <dbReference type="SAM" id="MobiDB-lite"/>
    </source>
</evidence>
<keyword evidence="2" id="KW-0812">Transmembrane</keyword>
<sequence>MGQQTVSRVATSRFHQWLLPEKTVIGLLSLGLILVFVGAILLGVASLISGMVFSIVGGLLLAAGLIILLICICLCAHACCVWHVHDKDTQTVETTIIGADQVDGEWYSGYGTADKRVPNGVLRDGRQQGSLTKKHVTISPRSTDSFSSGYMSGRQADGSMKSSEFYGPRSPVKSAQSGPGSVSSDMSTLASFAYLNNPSPASPYSSMSNKNQSHQTNIPIQHTSMQHGFGSVPRNMSDGRMAQVRPYYTDQSGSVRTNLPPERRHSDDDYDNAGDMVPILPQQTYHPQPQPSPWQHEISPWQHQQQQQQQHRDSGHFSSQWQHSPQQTTVWQYQTNVDGQQQPTWRPPPHPRDEMAPAAQPLVRPSQKRPMTFEQISSSKVSLYDNIHMNRPDEDE</sequence>
<feature type="compositionally biased region" description="Polar residues" evidence="1">
    <location>
        <begin position="173"/>
        <end position="183"/>
    </location>
</feature>
<evidence type="ECO:0000256" key="2">
    <source>
        <dbReference type="SAM" id="Phobius"/>
    </source>
</evidence>
<feature type="transmembrane region" description="Helical" evidence="2">
    <location>
        <begin position="24"/>
        <end position="48"/>
    </location>
</feature>
<organism evidence="3 4">
    <name type="scientific">Mya arenaria</name>
    <name type="common">Soft-shell clam</name>
    <dbReference type="NCBI Taxonomy" id="6604"/>
    <lineage>
        <taxon>Eukaryota</taxon>
        <taxon>Metazoa</taxon>
        <taxon>Spiralia</taxon>
        <taxon>Lophotrochozoa</taxon>
        <taxon>Mollusca</taxon>
        <taxon>Bivalvia</taxon>
        <taxon>Autobranchia</taxon>
        <taxon>Heteroconchia</taxon>
        <taxon>Euheterodonta</taxon>
        <taxon>Imparidentia</taxon>
        <taxon>Neoheterodontei</taxon>
        <taxon>Myida</taxon>
        <taxon>Myoidea</taxon>
        <taxon>Myidae</taxon>
        <taxon>Mya</taxon>
    </lineage>
</organism>
<feature type="region of interest" description="Disordered" evidence="1">
    <location>
        <begin position="247"/>
        <end position="372"/>
    </location>
</feature>
<reference evidence="3" key="1">
    <citation type="submission" date="2022-11" db="EMBL/GenBank/DDBJ databases">
        <title>Centuries of genome instability and evolution in soft-shell clam transmissible cancer (bioRxiv).</title>
        <authorList>
            <person name="Hart S.F.M."/>
            <person name="Yonemitsu M.A."/>
            <person name="Giersch R.M."/>
            <person name="Beal B.F."/>
            <person name="Arriagada G."/>
            <person name="Davis B.W."/>
            <person name="Ostrander E.A."/>
            <person name="Goff S.P."/>
            <person name="Metzger M.J."/>
        </authorList>
    </citation>
    <scope>NUCLEOTIDE SEQUENCE</scope>
    <source>
        <strain evidence="3">MELC-2E11</strain>
        <tissue evidence="3">Siphon/mantle</tissue>
    </source>
</reference>
<feature type="transmembrane region" description="Helical" evidence="2">
    <location>
        <begin position="60"/>
        <end position="84"/>
    </location>
</feature>
<keyword evidence="2" id="KW-1133">Transmembrane helix</keyword>
<evidence type="ECO:0000313" key="4">
    <source>
        <dbReference type="Proteomes" id="UP001164746"/>
    </source>
</evidence>
<feature type="compositionally biased region" description="Polar residues" evidence="1">
    <location>
        <begin position="139"/>
        <end position="150"/>
    </location>
</feature>
<name>A0ABY7DX52_MYAAR</name>
<protein>
    <submittedName>
        <fullName evidence="3">Uncharacterized protein</fullName>
    </submittedName>
</protein>